<keyword evidence="2" id="KW-1185">Reference proteome</keyword>
<dbReference type="RefSeq" id="WP_034677732.1">
    <property type="nucleotide sequence ID" value="NZ_FPAP01000002.1"/>
</dbReference>
<comment type="caution">
    <text evidence="1">The sequence shown here is derived from an EMBL/GenBank/DDBJ whole genome shotgun (WGS) entry which is preliminary data.</text>
</comment>
<protein>
    <submittedName>
        <fullName evidence="1">Uncharacterized protein</fullName>
    </submittedName>
</protein>
<dbReference type="STRING" id="236814.IX39_13845"/>
<reference evidence="1 2" key="1">
    <citation type="submission" date="2014-07" db="EMBL/GenBank/DDBJ databases">
        <title>Genome of Chryseobacterium formosense LMG 24722.</title>
        <authorList>
            <person name="Pipes S.E."/>
            <person name="Stropko S.J."/>
            <person name="Newman J.D."/>
        </authorList>
    </citation>
    <scope>NUCLEOTIDE SEQUENCE [LARGE SCALE GENOMIC DNA]</scope>
    <source>
        <strain evidence="1 2">LMG 24722</strain>
    </source>
</reference>
<evidence type="ECO:0000313" key="2">
    <source>
        <dbReference type="Proteomes" id="UP000028713"/>
    </source>
</evidence>
<gene>
    <name evidence="1" type="ORF">IX39_13845</name>
</gene>
<evidence type="ECO:0000313" key="1">
    <source>
        <dbReference type="EMBL" id="KFE98513.1"/>
    </source>
</evidence>
<dbReference type="OrthoDB" id="1234616at2"/>
<dbReference type="Proteomes" id="UP000028713">
    <property type="component" value="Unassembled WGS sequence"/>
</dbReference>
<organism evidence="1 2">
    <name type="scientific">Chryseobacterium formosense</name>
    <dbReference type="NCBI Taxonomy" id="236814"/>
    <lineage>
        <taxon>Bacteria</taxon>
        <taxon>Pseudomonadati</taxon>
        <taxon>Bacteroidota</taxon>
        <taxon>Flavobacteriia</taxon>
        <taxon>Flavobacteriales</taxon>
        <taxon>Weeksellaceae</taxon>
        <taxon>Chryseobacterium group</taxon>
        <taxon>Chryseobacterium</taxon>
    </lineage>
</organism>
<name>A0A085Z250_9FLAO</name>
<dbReference type="EMBL" id="JPRP01000002">
    <property type="protein sequence ID" value="KFE98513.1"/>
    <property type="molecule type" value="Genomic_DNA"/>
</dbReference>
<dbReference type="eggNOG" id="ENOG5032SZK">
    <property type="taxonomic scope" value="Bacteria"/>
</dbReference>
<accession>A0A085Z250</accession>
<dbReference type="AlphaFoldDB" id="A0A085Z250"/>
<sequence>MKKTYLLSFLFIILFCLFNAQTISFVSEKTGQPLPKVVVFGKDGNILATSDIDGKIEKSSLNADQEKFQLVYDNIAIAKLSFDEISKDVVKLNDRVKDIEAVVIKNSKPAKYVFVKGNFNAYVTVNGKLNCYVDGIATYIFDNKTKKLKSKNIEQYRVFRLENPSTDRKQTSLLDYNAFLDLPQLPNVGNIDEYKNRKATIKELKGNTKDEIEISGSALQEKEMALFGYRLYDIKALINHSYEKGSKKDLRDFLESNEIGYIKFKHKSEPDYNQLISYKNFYPTELDFRDDNDVEGKVKLNKDNSNYSSNYWQDSSFPNMQAIFASFFKEDLKEKENKK</sequence>
<proteinExistence type="predicted"/>